<feature type="transmembrane region" description="Helical" evidence="2">
    <location>
        <begin position="71"/>
        <end position="93"/>
    </location>
</feature>
<feature type="compositionally biased region" description="Basic residues" evidence="1">
    <location>
        <begin position="216"/>
        <end position="227"/>
    </location>
</feature>
<keyword evidence="2" id="KW-1133">Transmembrane helix</keyword>
<dbReference type="EMBL" id="FLUN01000001">
    <property type="protein sequence ID" value="SBV92249.1"/>
    <property type="molecule type" value="Genomic_DNA"/>
</dbReference>
<evidence type="ECO:0000256" key="2">
    <source>
        <dbReference type="SAM" id="Phobius"/>
    </source>
</evidence>
<organism evidence="3">
    <name type="scientific">uncultured Eubacteriales bacterium</name>
    <dbReference type="NCBI Taxonomy" id="172733"/>
    <lineage>
        <taxon>Bacteria</taxon>
        <taxon>Bacillati</taxon>
        <taxon>Bacillota</taxon>
        <taxon>Clostridia</taxon>
        <taxon>Eubacteriales</taxon>
        <taxon>environmental samples</taxon>
    </lineage>
</organism>
<sequence>MEIPVSGQALALLGALALGAGAGLLYDLMRVLRTRIHWRVLGAALDLLFWLAVTAAIFVYTVTVGGGRVRLFLLGAVLGGAVVYFLLLSHYALQLGYLAADLAGLIWRLLLLPARFLWALCKKIKKFVKNHFHYQKKWYKISQLQREMGLTAERAAARDGGGAGHADEKGGTRHKAGGARPAHRSVHHPAGHAGPAPERPDPEGSAGNSGPGPNPGKRRPERRRPKQGRPPASGGHRP</sequence>
<dbReference type="AlphaFoldDB" id="A0A212IYG6"/>
<feature type="transmembrane region" description="Helical" evidence="2">
    <location>
        <begin position="38"/>
        <end position="59"/>
    </location>
</feature>
<dbReference type="Pfam" id="PF09578">
    <property type="entry name" value="Spore_YabQ"/>
    <property type="match status" value="1"/>
</dbReference>
<keyword evidence="2" id="KW-0472">Membrane</keyword>
<feature type="region of interest" description="Disordered" evidence="1">
    <location>
        <begin position="153"/>
        <end position="238"/>
    </location>
</feature>
<feature type="transmembrane region" description="Helical" evidence="2">
    <location>
        <begin position="105"/>
        <end position="121"/>
    </location>
</feature>
<proteinExistence type="predicted"/>
<evidence type="ECO:0000256" key="1">
    <source>
        <dbReference type="SAM" id="MobiDB-lite"/>
    </source>
</evidence>
<keyword evidence="2" id="KW-0812">Transmembrane</keyword>
<reference evidence="3" key="1">
    <citation type="submission" date="2016-04" db="EMBL/GenBank/DDBJ databases">
        <authorList>
            <person name="Evans L.H."/>
            <person name="Alamgir A."/>
            <person name="Owens N."/>
            <person name="Weber N.D."/>
            <person name="Virtaneva K."/>
            <person name="Barbian K."/>
            <person name="Babar A."/>
            <person name="Rosenke K."/>
        </authorList>
    </citation>
    <scope>NUCLEOTIDE SEQUENCE</scope>
    <source>
        <strain evidence="3">86</strain>
    </source>
</reference>
<evidence type="ECO:0000313" key="3">
    <source>
        <dbReference type="EMBL" id="SBV92249.1"/>
    </source>
</evidence>
<name>A0A212IYG6_9FIRM</name>
<feature type="compositionally biased region" description="Basic residues" evidence="1">
    <location>
        <begin position="172"/>
        <end position="190"/>
    </location>
</feature>
<dbReference type="NCBIfam" id="TIGR02893">
    <property type="entry name" value="spore_yabQ"/>
    <property type="match status" value="1"/>
</dbReference>
<protein>
    <submittedName>
        <fullName evidence="3">Putative spore cortex biosynthesis protein YabQ</fullName>
    </submittedName>
</protein>
<dbReference type="InterPro" id="IPR019074">
    <property type="entry name" value="YabQ"/>
</dbReference>
<gene>
    <name evidence="3" type="ORF">KL86CLO1_10224</name>
</gene>
<accession>A0A212IYG6</accession>